<organism evidence="12 13">
    <name type="scientific">Rhodotorula graminis (strain WP1)</name>
    <dbReference type="NCBI Taxonomy" id="578459"/>
    <lineage>
        <taxon>Eukaryota</taxon>
        <taxon>Fungi</taxon>
        <taxon>Dikarya</taxon>
        <taxon>Basidiomycota</taxon>
        <taxon>Pucciniomycotina</taxon>
        <taxon>Microbotryomycetes</taxon>
        <taxon>Sporidiobolales</taxon>
        <taxon>Sporidiobolaceae</taxon>
        <taxon>Rhodotorula</taxon>
    </lineage>
</organism>
<name>A0A0P9FDF8_RHOGW</name>
<evidence type="ECO:0000256" key="2">
    <source>
        <dbReference type="ARBA" id="ARBA00005043"/>
    </source>
</evidence>
<dbReference type="Pfam" id="PF23797">
    <property type="entry name" value="Beta-prop_ELP1_2nd"/>
    <property type="match status" value="2"/>
</dbReference>
<dbReference type="InterPro" id="IPR056167">
    <property type="entry name" value="A-sol_ELP1"/>
</dbReference>
<evidence type="ECO:0000259" key="9">
    <source>
        <dbReference type="Pfam" id="PF23878"/>
    </source>
</evidence>
<dbReference type="OMA" id="WRESLYC"/>
<protein>
    <recommendedName>
        <fullName evidence="14">Elongator complex protein 1</fullName>
    </recommendedName>
</protein>
<reference evidence="12 13" key="1">
    <citation type="journal article" date="2015" name="Front. Microbiol.">
        <title>Genome sequence of the plant growth promoting endophytic yeast Rhodotorula graminis WP1.</title>
        <authorList>
            <person name="Firrincieli A."/>
            <person name="Otillar R."/>
            <person name="Salamov A."/>
            <person name="Schmutz J."/>
            <person name="Khan Z."/>
            <person name="Redman R.S."/>
            <person name="Fleck N.D."/>
            <person name="Lindquist E."/>
            <person name="Grigoriev I.V."/>
            <person name="Doty S.L."/>
        </authorList>
    </citation>
    <scope>NUCLEOTIDE SEQUENCE [LARGE SCALE GENOMIC DNA]</scope>
    <source>
        <strain evidence="12 13">WP1</strain>
    </source>
</reference>
<feature type="domain" description="ELP1 N-terminal second beta-propeller" evidence="8">
    <location>
        <begin position="668"/>
        <end position="818"/>
    </location>
</feature>
<dbReference type="Pfam" id="PF23936">
    <property type="entry name" value="HB_ELP1"/>
    <property type="match status" value="1"/>
</dbReference>
<evidence type="ECO:0000259" key="8">
    <source>
        <dbReference type="Pfam" id="PF23797"/>
    </source>
</evidence>
<feature type="domain" description="ELP1 three-helical bundle" evidence="11">
    <location>
        <begin position="1219"/>
        <end position="1396"/>
    </location>
</feature>
<dbReference type="GeneID" id="28978035"/>
<comment type="similarity">
    <text evidence="3">Belongs to the ELP1/IKA1 family.</text>
</comment>
<dbReference type="InterPro" id="IPR006849">
    <property type="entry name" value="Elp1"/>
</dbReference>
<evidence type="ECO:0000256" key="3">
    <source>
        <dbReference type="ARBA" id="ARBA00006086"/>
    </source>
</evidence>
<evidence type="ECO:0000259" key="11">
    <source>
        <dbReference type="Pfam" id="PF23936"/>
    </source>
</evidence>
<comment type="subcellular location">
    <subcellularLocation>
        <location evidence="1">Cytoplasm</location>
    </subcellularLocation>
</comment>
<dbReference type="SUPFAM" id="SSF82171">
    <property type="entry name" value="DPP6 N-terminal domain-like"/>
    <property type="match status" value="1"/>
</dbReference>
<dbReference type="GO" id="GO:0002926">
    <property type="term" value="P:tRNA wobble base 5-methoxycarbonylmethyl-2-thiouridinylation"/>
    <property type="evidence" value="ECO:0007669"/>
    <property type="project" value="TreeGrafter"/>
</dbReference>
<dbReference type="OrthoDB" id="40048at2759"/>
<dbReference type="InterPro" id="IPR056169">
    <property type="entry name" value="HB_ELP1"/>
</dbReference>
<dbReference type="GO" id="GO:0033588">
    <property type="term" value="C:elongator holoenzyme complex"/>
    <property type="evidence" value="ECO:0007669"/>
    <property type="project" value="InterPro"/>
</dbReference>
<evidence type="ECO:0000313" key="12">
    <source>
        <dbReference type="EMBL" id="KPV73785.1"/>
    </source>
</evidence>
<evidence type="ECO:0008006" key="14">
    <source>
        <dbReference type="Google" id="ProtNLM"/>
    </source>
</evidence>
<keyword evidence="13" id="KW-1185">Reference proteome</keyword>
<dbReference type="UniPathway" id="UPA00988"/>
<dbReference type="PIRSF" id="PIRSF017233">
    <property type="entry name" value="IKAP"/>
    <property type="match status" value="1"/>
</dbReference>
<feature type="domain" description="ELP1 first N-terminal beta-propeller" evidence="7">
    <location>
        <begin position="58"/>
        <end position="421"/>
    </location>
</feature>
<dbReference type="EMBL" id="KQ474082">
    <property type="protein sequence ID" value="KPV73785.1"/>
    <property type="molecule type" value="Genomic_DNA"/>
</dbReference>
<evidence type="ECO:0000313" key="13">
    <source>
        <dbReference type="Proteomes" id="UP000053890"/>
    </source>
</evidence>
<dbReference type="Pfam" id="PF23925">
    <property type="entry name" value="A-sol_ELP1"/>
    <property type="match status" value="1"/>
</dbReference>
<feature type="domain" description="ELP1 TPR" evidence="9">
    <location>
        <begin position="1047"/>
        <end position="1210"/>
    </location>
</feature>
<evidence type="ECO:0000259" key="10">
    <source>
        <dbReference type="Pfam" id="PF23925"/>
    </source>
</evidence>
<keyword evidence="4" id="KW-0963">Cytoplasm</keyword>
<keyword evidence="5" id="KW-0819">tRNA processing</keyword>
<dbReference type="RefSeq" id="XP_018269834.1">
    <property type="nucleotide sequence ID" value="XM_018417587.1"/>
</dbReference>
<proteinExistence type="inferred from homology"/>
<sequence>MRSLTVLAATFAPLSSSSTSSTASSTSTAPPAVLAATAVDPASDITYAVAVARPDGPDGEALVEVHRLADRSQPATLLTSFSSPPSPPTRALDPAHPFVVSFKYLADDDALALVLANGEVEQVFLDGGAGPVRRENVGTFDSGIAAAEWSPDEELVAIVTGDFQLLLLTRTFDPLSEAPLHTASFGADAPVSVGWGTRTTQFHGSMGKTAAAAAAQADPLAVPWLRSHADDGRVRIRWRGDGAWLAVSSVESTPADHGGGDGAGARDLRRIRIVSRVGELSSTSEPVPGLEGALAWMPSGELIAATQRRVVDEATGREDVRVVLFERNGLRRGEFDVREGEGARRARVRELEWSAGSDVLGVWVEREDEQGIVEHVVQLWHRSNYHWYLKLSLSPFLSSTSSAATAAPHLSLESRGFAWHPEKAHSLALVTPRGAHAYELSWDTYRSERAAPMDDGTVAVVDGADIKLTPFRLQNVPPPMCAMTLGSPTASTSRPPAHIAFAPSLPTTTASSSSLPPSSVTASTSITFPPLLFATLYPSTPTRPARVELYAWALPLSGSAQANARAGLPEPQLRWSVDLPAEVRGVRQCAVRALGGDAAEVDKEEAVVAVLGEDGEGEVVVVVGEGGVRGVKRVQEGARRLVAAAAKSHEASGDEGAEESEGEGEQEDEGAFVLETKDGEILEVSASGTDVDFAVPSSTLSPLPEFCPHISHLFLPPSSPSSTFRIPSLVGLAPSGRLYASSRLIASDASSFALTDTFLIYTTFSHEAKFVPLAQLSATEHSESFARRALDGGGSASAAAPGAAGVVQRAVERGSRIVAVVPSATSLVLQMPRGNLETICPRPLVLRVVRALLDQHRYRAAFLLCRRHRIDLNLLHDHDPAAFVTNLHDFVSQVRDVDFLNLFLTGLKDEDVTATMYRPLVARSSASPVDASNKVNRICDLVRHDLQERGDMFHWANTILTAHVRKRPPAYEDALNVLVGLKAQDPERAEDAVKYIIFLSDANKLFDLALGMYDFPLVLMVAQQSQKDPREYLPFLRALRALPPSLQRHRIDDHLGRHASALRNLAQAGDEHFDDAVRYAAKHALWEVAHEVYEAEPSKHETILCAHAEDLFDKSNYPEAALLFQLGNEPEKALLAYQRANLWRELFTLARSSGIVDDDAVKELAADVSESLSGKRRHAEAAQVLLEYGEDVDGAVYYLCEGSLHSEAVRTATLHDRLDLVASRVKSSTLELQQRLLDDFSEMDEQLDKQISRLGELKTKYEENPYYYFCIDDPAAALENVELAPDGMSDAGTAFTRYTVNPTTLASSTRRSSKTASSRRRAALKRVAGKKGTVYEEMYLLNSMKKAAEVKLAELQTETATLLPVLLTLRSPPHRSAALELHSSLASLESTLARAISTVWDPLESTWAAEGAEEQRVRDSGDPVRLAEWEQRPRAVEGEHETKRVARPKMAREKWRLGMLERSA</sequence>
<evidence type="ECO:0000259" key="7">
    <source>
        <dbReference type="Pfam" id="PF04762"/>
    </source>
</evidence>
<dbReference type="GO" id="GO:0000049">
    <property type="term" value="F:tRNA binding"/>
    <property type="evidence" value="ECO:0007669"/>
    <property type="project" value="TreeGrafter"/>
</dbReference>
<feature type="domain" description="ELP1 N-terminal second beta-propeller" evidence="8">
    <location>
        <begin position="460"/>
        <end position="489"/>
    </location>
</feature>
<dbReference type="InterPro" id="IPR056166">
    <property type="entry name" value="TPR_ELP1"/>
</dbReference>
<dbReference type="GO" id="GO:0005829">
    <property type="term" value="C:cytosol"/>
    <property type="evidence" value="ECO:0007669"/>
    <property type="project" value="TreeGrafter"/>
</dbReference>
<accession>A0A0P9FDF8</accession>
<dbReference type="Pfam" id="PF23878">
    <property type="entry name" value="TPR_ELP1"/>
    <property type="match status" value="1"/>
</dbReference>
<gene>
    <name evidence="12" type="ORF">RHOBADRAFT_54967</name>
</gene>
<dbReference type="STRING" id="578459.A0A0P9FDF8"/>
<evidence type="ECO:0000256" key="1">
    <source>
        <dbReference type="ARBA" id="ARBA00004496"/>
    </source>
</evidence>
<dbReference type="PANTHER" id="PTHR12747:SF0">
    <property type="entry name" value="ELONGATOR COMPLEX PROTEIN 1"/>
    <property type="match status" value="1"/>
</dbReference>
<dbReference type="PANTHER" id="PTHR12747">
    <property type="entry name" value="ELONGATOR COMPLEX PROTEIN 1"/>
    <property type="match status" value="1"/>
</dbReference>
<feature type="compositionally biased region" description="Acidic residues" evidence="6">
    <location>
        <begin position="653"/>
        <end position="669"/>
    </location>
</feature>
<evidence type="ECO:0000256" key="6">
    <source>
        <dbReference type="SAM" id="MobiDB-lite"/>
    </source>
</evidence>
<dbReference type="InterPro" id="IPR056164">
    <property type="entry name" value="Beta-prop_ELP1_1st"/>
</dbReference>
<evidence type="ECO:0000256" key="4">
    <source>
        <dbReference type="ARBA" id="ARBA00022490"/>
    </source>
</evidence>
<dbReference type="Proteomes" id="UP000053890">
    <property type="component" value="Unassembled WGS sequence"/>
</dbReference>
<evidence type="ECO:0000256" key="5">
    <source>
        <dbReference type="ARBA" id="ARBA00022694"/>
    </source>
</evidence>
<dbReference type="InterPro" id="IPR056165">
    <property type="entry name" value="Beta-prop_ELP1_2nd"/>
</dbReference>
<comment type="pathway">
    <text evidence="2">tRNA modification; 5-methoxycarbonylmethyl-2-thiouridine-tRNA biosynthesis.</text>
</comment>
<dbReference type="Pfam" id="PF04762">
    <property type="entry name" value="Beta-prop_ELP1_1st"/>
    <property type="match status" value="1"/>
</dbReference>
<feature type="domain" description="ELP1 alpha-solenoid" evidence="10">
    <location>
        <begin position="842"/>
        <end position="1039"/>
    </location>
</feature>
<feature type="region of interest" description="Disordered" evidence="6">
    <location>
        <begin position="645"/>
        <end position="669"/>
    </location>
</feature>